<dbReference type="Pfam" id="PF13302">
    <property type="entry name" value="Acetyltransf_3"/>
    <property type="match status" value="1"/>
</dbReference>
<evidence type="ECO:0000313" key="3">
    <source>
        <dbReference type="Proteomes" id="UP001140510"/>
    </source>
</evidence>
<evidence type="ECO:0000259" key="1">
    <source>
        <dbReference type="PROSITE" id="PS51186"/>
    </source>
</evidence>
<name>A0A9W8ZN52_9PLEO</name>
<accession>A0A9W8ZN52</accession>
<gene>
    <name evidence="2" type="primary">ATG15_2</name>
    <name evidence="2" type="ORF">N0V91_001123</name>
</gene>
<dbReference type="OrthoDB" id="630895at2759"/>
<dbReference type="PANTHER" id="PTHR43792:SF16">
    <property type="entry name" value="N-ACETYLTRANSFERASE DOMAIN-CONTAINING PROTEIN"/>
    <property type="match status" value="1"/>
</dbReference>
<keyword evidence="2" id="KW-0378">Hydrolase</keyword>
<reference evidence="2" key="1">
    <citation type="submission" date="2022-10" db="EMBL/GenBank/DDBJ databases">
        <title>Tapping the CABI collections for fungal endophytes: first genome assemblies for Collariella, Neodidymelliopsis, Ascochyta clinopodiicola, Didymella pomorum, Didymosphaeria variabile, Neocosmospora piperis and Neocucurbitaria cava.</title>
        <authorList>
            <person name="Hill R."/>
        </authorList>
    </citation>
    <scope>NUCLEOTIDE SEQUENCE</scope>
    <source>
        <strain evidence="2">IMI 355091</strain>
    </source>
</reference>
<comment type="caution">
    <text evidence="2">The sequence shown here is derived from an EMBL/GenBank/DDBJ whole genome shotgun (WGS) entry which is preliminary data.</text>
</comment>
<dbReference type="EMBL" id="JAPEVA010000004">
    <property type="protein sequence ID" value="KAJ4411984.1"/>
    <property type="molecule type" value="Genomic_DNA"/>
</dbReference>
<keyword evidence="3" id="KW-1185">Reference proteome</keyword>
<dbReference type="AlphaFoldDB" id="A0A9W8ZN52"/>
<sequence>MLDPNFHITTPRLHLSYLDPDNDRMMAFIVRHNSSPESAAVRAQSGIKVSRHPETIEEARAAYKVASERLARDGSGRYIISLRRPGIDFTEESDEREYVGIVSMQLKRFPDRDCPLIPDIGFALYSAYYGKGYATEACEAMMKYFKEEKGHGRFAGFTHPNNANSQKLFKRLGFDSRESKNVDYPLRVLTTILLIVQLEGSHVIDAKNHITLAFLSGFY</sequence>
<dbReference type="GO" id="GO:0004806">
    <property type="term" value="F:triacylglycerol lipase activity"/>
    <property type="evidence" value="ECO:0007669"/>
    <property type="project" value="UniProtKB-EC"/>
</dbReference>
<dbReference type="GO" id="GO:0016747">
    <property type="term" value="F:acyltransferase activity, transferring groups other than amino-acyl groups"/>
    <property type="evidence" value="ECO:0007669"/>
    <property type="project" value="InterPro"/>
</dbReference>
<dbReference type="Proteomes" id="UP001140510">
    <property type="component" value="Unassembled WGS sequence"/>
</dbReference>
<dbReference type="InterPro" id="IPR051531">
    <property type="entry name" value="N-acetyltransferase"/>
</dbReference>
<dbReference type="Gene3D" id="3.40.630.30">
    <property type="match status" value="1"/>
</dbReference>
<dbReference type="EC" id="3.1.1.3" evidence="2"/>
<protein>
    <submittedName>
        <fullName evidence="2">Lipase atg15</fullName>
        <ecNumber evidence="2">3.1.1.3</ecNumber>
    </submittedName>
</protein>
<dbReference type="InterPro" id="IPR000182">
    <property type="entry name" value="GNAT_dom"/>
</dbReference>
<dbReference type="SUPFAM" id="SSF55729">
    <property type="entry name" value="Acyl-CoA N-acyltransferases (Nat)"/>
    <property type="match status" value="1"/>
</dbReference>
<proteinExistence type="predicted"/>
<evidence type="ECO:0000313" key="2">
    <source>
        <dbReference type="EMBL" id="KAJ4411984.1"/>
    </source>
</evidence>
<dbReference type="PANTHER" id="PTHR43792">
    <property type="entry name" value="GNAT FAMILY, PUTATIVE (AFU_ORTHOLOGUE AFUA_3G00765)-RELATED-RELATED"/>
    <property type="match status" value="1"/>
</dbReference>
<organism evidence="2 3">
    <name type="scientific">Didymella pomorum</name>
    <dbReference type="NCBI Taxonomy" id="749634"/>
    <lineage>
        <taxon>Eukaryota</taxon>
        <taxon>Fungi</taxon>
        <taxon>Dikarya</taxon>
        <taxon>Ascomycota</taxon>
        <taxon>Pezizomycotina</taxon>
        <taxon>Dothideomycetes</taxon>
        <taxon>Pleosporomycetidae</taxon>
        <taxon>Pleosporales</taxon>
        <taxon>Pleosporineae</taxon>
        <taxon>Didymellaceae</taxon>
        <taxon>Didymella</taxon>
    </lineage>
</organism>
<dbReference type="InterPro" id="IPR016181">
    <property type="entry name" value="Acyl_CoA_acyltransferase"/>
</dbReference>
<dbReference type="PROSITE" id="PS51186">
    <property type="entry name" value="GNAT"/>
    <property type="match status" value="1"/>
</dbReference>
<feature type="domain" description="N-acetyltransferase" evidence="1">
    <location>
        <begin position="47"/>
        <end position="199"/>
    </location>
</feature>